<reference evidence="3 4" key="1">
    <citation type="journal article" date="2021" name="AMB Express">
        <title>Isolation and characterisation of Methylocystis spp. for poly-3-hydroxybutyrate production using waste methane feedstocks.</title>
        <authorList>
            <person name="Rumah B.L."/>
            <person name="Stead C.E."/>
            <person name="Claxton Stevens B.H."/>
            <person name="Minton N.P."/>
            <person name="Grosse-Honebrink A."/>
            <person name="Zhang Y."/>
        </authorList>
    </citation>
    <scope>NUCLEOTIDE SEQUENCE [LARGE SCALE GENOMIC DNA]</scope>
    <source>
        <strain evidence="3 4">BRCS1</strain>
    </source>
</reference>
<keyword evidence="2" id="KW-0472">Membrane</keyword>
<name>A0ABX6ENX5_9HYPH</name>
<dbReference type="RefSeq" id="WP_154453957.1">
    <property type="nucleotide sequence ID" value="NZ_CP044329.1"/>
</dbReference>
<organism evidence="3 4">
    <name type="scientific">Methylocystis rosea</name>
    <dbReference type="NCBI Taxonomy" id="173366"/>
    <lineage>
        <taxon>Bacteria</taxon>
        <taxon>Pseudomonadati</taxon>
        <taxon>Pseudomonadota</taxon>
        <taxon>Alphaproteobacteria</taxon>
        <taxon>Hyphomicrobiales</taxon>
        <taxon>Methylocystaceae</taxon>
        <taxon>Methylocystis</taxon>
    </lineage>
</organism>
<dbReference type="Proteomes" id="UP000424673">
    <property type="component" value="Plasmid unnamed1"/>
</dbReference>
<protein>
    <submittedName>
        <fullName evidence="3">DUF2933 domain-containing protein</fullName>
    </submittedName>
</protein>
<dbReference type="Pfam" id="PF11666">
    <property type="entry name" value="DUF2933"/>
    <property type="match status" value="1"/>
</dbReference>
<feature type="transmembrane region" description="Helical" evidence="2">
    <location>
        <begin position="43"/>
        <end position="62"/>
    </location>
</feature>
<feature type="transmembrane region" description="Helical" evidence="2">
    <location>
        <begin position="19"/>
        <end position="36"/>
    </location>
</feature>
<dbReference type="EMBL" id="CP044329">
    <property type="protein sequence ID" value="QGM95793.1"/>
    <property type="molecule type" value="Genomic_DNA"/>
</dbReference>
<keyword evidence="3" id="KW-0614">Plasmid</keyword>
<accession>A0ABX6ENX5</accession>
<keyword evidence="2" id="KW-0812">Transmembrane</keyword>
<feature type="region of interest" description="Disordered" evidence="1">
    <location>
        <begin position="66"/>
        <end position="94"/>
    </location>
</feature>
<evidence type="ECO:0000313" key="3">
    <source>
        <dbReference type="EMBL" id="QGM95793.1"/>
    </source>
</evidence>
<keyword evidence="4" id="KW-1185">Reference proteome</keyword>
<evidence type="ECO:0000256" key="1">
    <source>
        <dbReference type="SAM" id="MobiDB-lite"/>
    </source>
</evidence>
<evidence type="ECO:0000313" key="4">
    <source>
        <dbReference type="Proteomes" id="UP000424673"/>
    </source>
</evidence>
<dbReference type="InterPro" id="IPR021682">
    <property type="entry name" value="DUF2933"/>
</dbReference>
<keyword evidence="2" id="KW-1133">Transmembrane helix</keyword>
<proteinExistence type="predicted"/>
<feature type="compositionally biased region" description="Basic and acidic residues" evidence="1">
    <location>
        <begin position="73"/>
        <end position="94"/>
    </location>
</feature>
<geneLocation type="plasmid" evidence="3 4">
    <name>unnamed1</name>
</geneLocation>
<gene>
    <name evidence="3" type="ORF">F7D13_16960</name>
</gene>
<sequence length="94" mass="10462">MSHDHEHYVADSRPFLKTLAGWALIAFLAIGGFYLVTEHTAHLFGFLPYALLLACPLMHMFMHGGHSGHGGHHPRERDPANGGDRSSRNETEEN</sequence>
<evidence type="ECO:0000256" key="2">
    <source>
        <dbReference type="SAM" id="Phobius"/>
    </source>
</evidence>